<evidence type="ECO:0000313" key="3">
    <source>
        <dbReference type="Proteomes" id="UP000036987"/>
    </source>
</evidence>
<protein>
    <submittedName>
        <fullName evidence="2">Uncharacterized protein</fullName>
    </submittedName>
</protein>
<feature type="region of interest" description="Disordered" evidence="1">
    <location>
        <begin position="136"/>
        <end position="170"/>
    </location>
</feature>
<gene>
    <name evidence="2" type="ORF">ZOSMA_114G00110</name>
</gene>
<dbReference type="OrthoDB" id="843671at2759"/>
<evidence type="ECO:0000313" key="2">
    <source>
        <dbReference type="EMBL" id="KMZ75414.1"/>
    </source>
</evidence>
<reference evidence="3" key="1">
    <citation type="journal article" date="2016" name="Nature">
        <title>The genome of the seagrass Zostera marina reveals angiosperm adaptation to the sea.</title>
        <authorList>
            <person name="Olsen J.L."/>
            <person name="Rouze P."/>
            <person name="Verhelst B."/>
            <person name="Lin Y.-C."/>
            <person name="Bayer T."/>
            <person name="Collen J."/>
            <person name="Dattolo E."/>
            <person name="De Paoli E."/>
            <person name="Dittami S."/>
            <person name="Maumus F."/>
            <person name="Michel G."/>
            <person name="Kersting A."/>
            <person name="Lauritano C."/>
            <person name="Lohaus R."/>
            <person name="Toepel M."/>
            <person name="Tonon T."/>
            <person name="Vanneste K."/>
            <person name="Amirebrahimi M."/>
            <person name="Brakel J."/>
            <person name="Bostroem C."/>
            <person name="Chovatia M."/>
            <person name="Grimwood J."/>
            <person name="Jenkins J.W."/>
            <person name="Jueterbock A."/>
            <person name="Mraz A."/>
            <person name="Stam W.T."/>
            <person name="Tice H."/>
            <person name="Bornberg-Bauer E."/>
            <person name="Green P.J."/>
            <person name="Pearson G.A."/>
            <person name="Procaccini G."/>
            <person name="Duarte C.M."/>
            <person name="Schmutz J."/>
            <person name="Reusch T.B.H."/>
            <person name="Van de Peer Y."/>
        </authorList>
    </citation>
    <scope>NUCLEOTIDE SEQUENCE [LARGE SCALE GENOMIC DNA]</scope>
    <source>
        <strain evidence="3">cv. Finnish</strain>
    </source>
</reference>
<dbReference type="Proteomes" id="UP000036987">
    <property type="component" value="Unassembled WGS sequence"/>
</dbReference>
<feature type="compositionally biased region" description="Basic and acidic residues" evidence="1">
    <location>
        <begin position="152"/>
        <end position="162"/>
    </location>
</feature>
<organism evidence="2 3">
    <name type="scientific">Zostera marina</name>
    <name type="common">Eelgrass</name>
    <dbReference type="NCBI Taxonomy" id="29655"/>
    <lineage>
        <taxon>Eukaryota</taxon>
        <taxon>Viridiplantae</taxon>
        <taxon>Streptophyta</taxon>
        <taxon>Embryophyta</taxon>
        <taxon>Tracheophyta</taxon>
        <taxon>Spermatophyta</taxon>
        <taxon>Magnoliopsida</taxon>
        <taxon>Liliopsida</taxon>
        <taxon>Zosteraceae</taxon>
        <taxon>Zostera</taxon>
    </lineage>
</organism>
<comment type="caution">
    <text evidence="2">The sequence shown here is derived from an EMBL/GenBank/DDBJ whole genome shotgun (WGS) entry which is preliminary data.</text>
</comment>
<evidence type="ECO:0000256" key="1">
    <source>
        <dbReference type="SAM" id="MobiDB-lite"/>
    </source>
</evidence>
<sequence>MGNCKSCDVITVTTSNTAKVIFPDGHLQEYSDAEYVRVSQALSNVVSKDSSFSSDCFLCNADDLDFEGHVSPVHDDARLQAGQIYFVLPLSLLRRKLYPEDIAALAVRASTALVHSGATLVPRDVELVMETGKTRKDLENETKRMKKRRRRSDNSGRGRDFLPELGAIME</sequence>
<dbReference type="InterPro" id="IPR025322">
    <property type="entry name" value="PADRE_dom"/>
</dbReference>
<proteinExistence type="predicted"/>
<keyword evidence="3" id="KW-1185">Reference proteome</keyword>
<dbReference type="EMBL" id="LFYR01000167">
    <property type="protein sequence ID" value="KMZ75414.1"/>
    <property type="molecule type" value="Genomic_DNA"/>
</dbReference>
<dbReference type="PANTHER" id="PTHR33052">
    <property type="entry name" value="DUF4228 DOMAIN PROTEIN-RELATED"/>
    <property type="match status" value="1"/>
</dbReference>
<name>A0A0K9Q2I8_ZOSMR</name>
<dbReference type="AlphaFoldDB" id="A0A0K9Q2I8"/>
<dbReference type="Pfam" id="PF14009">
    <property type="entry name" value="PADRE"/>
    <property type="match status" value="1"/>
</dbReference>
<accession>A0A0K9Q2I8</accession>